<dbReference type="GO" id="GO:0006808">
    <property type="term" value="P:regulation of nitrogen utilization"/>
    <property type="evidence" value="ECO:0007669"/>
    <property type="project" value="InterPro"/>
</dbReference>
<dbReference type="EMBL" id="CP000853">
    <property type="protein sequence ID" value="ABW18217.1"/>
    <property type="molecule type" value="Genomic_DNA"/>
</dbReference>
<dbReference type="InterPro" id="IPR015867">
    <property type="entry name" value="N-reg_PII/ATP_PRibTrfase_C"/>
</dbReference>
<dbReference type="GO" id="GO:0030234">
    <property type="term" value="F:enzyme regulator activity"/>
    <property type="evidence" value="ECO:0007669"/>
    <property type="project" value="InterPro"/>
</dbReference>
<dbReference type="Gene3D" id="3.30.70.120">
    <property type="match status" value="2"/>
</dbReference>
<dbReference type="SUPFAM" id="SSF54913">
    <property type="entry name" value="GlnB-like"/>
    <property type="match status" value="2"/>
</dbReference>
<dbReference type="eggNOG" id="COG0347">
    <property type="taxonomic scope" value="Bacteria"/>
</dbReference>
<protein>
    <recommendedName>
        <fullName evidence="3">Nitrogen regulatory protein P-II</fullName>
    </recommendedName>
</protein>
<dbReference type="AlphaFoldDB" id="A8MM50"/>
<dbReference type="HOGENOM" id="CLU_102878_1_0_9"/>
<dbReference type="InterPro" id="IPR011322">
    <property type="entry name" value="N-reg_PII-like_a/b"/>
</dbReference>
<accession>A8MM50</accession>
<keyword evidence="2" id="KW-1185">Reference proteome</keyword>
<evidence type="ECO:0000313" key="2">
    <source>
        <dbReference type="Proteomes" id="UP000000269"/>
    </source>
</evidence>
<proteinExistence type="predicted"/>
<dbReference type="InterPro" id="IPR002187">
    <property type="entry name" value="N-reg_PII"/>
</dbReference>
<reference evidence="2" key="1">
    <citation type="submission" date="2007-10" db="EMBL/GenBank/DDBJ databases">
        <title>Complete genome of Alkaliphilus oremlandii OhILAs.</title>
        <authorList>
            <person name="Copeland A."/>
            <person name="Lucas S."/>
            <person name="Lapidus A."/>
            <person name="Barry K."/>
            <person name="Detter J.C."/>
            <person name="Glavina del Rio T."/>
            <person name="Hammon N."/>
            <person name="Israni S."/>
            <person name="Dalin E."/>
            <person name="Tice H."/>
            <person name="Pitluck S."/>
            <person name="Chain P."/>
            <person name="Malfatti S."/>
            <person name="Shin M."/>
            <person name="Vergez L."/>
            <person name="Schmutz J."/>
            <person name="Larimer F."/>
            <person name="Land M."/>
            <person name="Hauser L."/>
            <person name="Kyrpides N."/>
            <person name="Mikhailova N."/>
            <person name="Stolz J.F."/>
            <person name="Dawson A."/>
            <person name="Fisher E."/>
            <person name="Crable B."/>
            <person name="Perera E."/>
            <person name="Lisak J."/>
            <person name="Ranganathan M."/>
            <person name="Basu P."/>
            <person name="Richardson P."/>
        </authorList>
    </citation>
    <scope>NUCLEOTIDE SEQUENCE [LARGE SCALE GENOMIC DNA]</scope>
    <source>
        <strain evidence="2">OhILAs</strain>
    </source>
</reference>
<dbReference type="STRING" id="350688.Clos_0657"/>
<gene>
    <name evidence="1" type="ordered locus">Clos_0657</name>
</gene>
<dbReference type="Pfam" id="PF00543">
    <property type="entry name" value="P-II"/>
    <property type="match status" value="1"/>
</dbReference>
<evidence type="ECO:0000313" key="1">
    <source>
        <dbReference type="EMBL" id="ABW18217.1"/>
    </source>
</evidence>
<sequence>MIAVNLDFDNNYVLIFAVVNYGVGSKVLTEAKTVGATGATIFLGKGTVKNNFLEFLGLNEVKKEIVLIGATKDMEEKIHHHLTEKFHMDKPNHGIIFSVDLKKIIGSGRRHESNLDSIKGGRSDMEYEVIWTVVERGLGQEVVDVATAAGAKGATIINARGAGLHENNTFFAMHIEPEKEIVMIIIKKEKGEDIVNAINQAMDIDAPGKGVLFVMDVNRTSGLVQEDDVK</sequence>
<dbReference type="Proteomes" id="UP000000269">
    <property type="component" value="Chromosome"/>
</dbReference>
<dbReference type="PROSITE" id="PS51343">
    <property type="entry name" value="PII_GLNB_DOM"/>
    <property type="match status" value="1"/>
</dbReference>
<evidence type="ECO:0008006" key="3">
    <source>
        <dbReference type="Google" id="ProtNLM"/>
    </source>
</evidence>
<name>A8MM50_ALKOO</name>
<organism evidence="1 2">
    <name type="scientific">Alkaliphilus oremlandii (strain OhILAs)</name>
    <name type="common">Clostridium oremlandii (strain OhILAs)</name>
    <dbReference type="NCBI Taxonomy" id="350688"/>
    <lineage>
        <taxon>Bacteria</taxon>
        <taxon>Bacillati</taxon>
        <taxon>Bacillota</taxon>
        <taxon>Clostridia</taxon>
        <taxon>Peptostreptococcales</taxon>
        <taxon>Natronincolaceae</taxon>
        <taxon>Alkaliphilus</taxon>
    </lineage>
</organism>
<dbReference type="KEGG" id="aoe:Clos_0657"/>